<accession>A0A8H7CMW7</accession>
<name>A0A8H7CMW7_9AGAR</name>
<organism evidence="2 3">
    <name type="scientific">Mycena sanguinolenta</name>
    <dbReference type="NCBI Taxonomy" id="230812"/>
    <lineage>
        <taxon>Eukaryota</taxon>
        <taxon>Fungi</taxon>
        <taxon>Dikarya</taxon>
        <taxon>Basidiomycota</taxon>
        <taxon>Agaricomycotina</taxon>
        <taxon>Agaricomycetes</taxon>
        <taxon>Agaricomycetidae</taxon>
        <taxon>Agaricales</taxon>
        <taxon>Marasmiineae</taxon>
        <taxon>Mycenaceae</taxon>
        <taxon>Mycena</taxon>
    </lineage>
</organism>
<dbReference type="Proteomes" id="UP000623467">
    <property type="component" value="Unassembled WGS sequence"/>
</dbReference>
<gene>
    <name evidence="2" type="ORF">MSAN_01985300</name>
</gene>
<proteinExistence type="predicted"/>
<dbReference type="OrthoDB" id="2686689at2759"/>
<keyword evidence="3" id="KW-1185">Reference proteome</keyword>
<evidence type="ECO:0000256" key="1">
    <source>
        <dbReference type="SAM" id="MobiDB-lite"/>
    </source>
</evidence>
<dbReference type="PANTHER" id="PTHR46791:SF5">
    <property type="entry name" value="CLR5 DOMAIN-CONTAINING PROTEIN-RELATED"/>
    <property type="match status" value="1"/>
</dbReference>
<protein>
    <submittedName>
        <fullName evidence="2">Uncharacterized protein</fullName>
    </submittedName>
</protein>
<feature type="compositionally biased region" description="Acidic residues" evidence="1">
    <location>
        <begin position="145"/>
        <end position="162"/>
    </location>
</feature>
<evidence type="ECO:0000313" key="3">
    <source>
        <dbReference type="Proteomes" id="UP000623467"/>
    </source>
</evidence>
<evidence type="ECO:0000313" key="2">
    <source>
        <dbReference type="EMBL" id="KAF7343644.1"/>
    </source>
</evidence>
<dbReference type="EMBL" id="JACAZH010000023">
    <property type="protein sequence ID" value="KAF7343644.1"/>
    <property type="molecule type" value="Genomic_DNA"/>
</dbReference>
<dbReference type="PANTHER" id="PTHR46791">
    <property type="entry name" value="EXPRESSED PROTEIN"/>
    <property type="match status" value="1"/>
</dbReference>
<comment type="caution">
    <text evidence="2">The sequence shown here is derived from an EMBL/GenBank/DDBJ whole genome shotgun (WGS) entry which is preliminary data.</text>
</comment>
<feature type="region of interest" description="Disordered" evidence="1">
    <location>
        <begin position="129"/>
        <end position="163"/>
    </location>
</feature>
<reference evidence="2" key="1">
    <citation type="submission" date="2020-05" db="EMBL/GenBank/DDBJ databases">
        <title>Mycena genomes resolve the evolution of fungal bioluminescence.</title>
        <authorList>
            <person name="Tsai I.J."/>
        </authorList>
    </citation>
    <scope>NUCLEOTIDE SEQUENCE</scope>
    <source>
        <strain evidence="2">160909Yilan</strain>
    </source>
</reference>
<feature type="compositionally biased region" description="Polar residues" evidence="1">
    <location>
        <begin position="132"/>
        <end position="141"/>
    </location>
</feature>
<sequence length="274" mass="30893">MVISRLGDDLDEFAKIINEASSQLGFQRKYQYLGQNGAILEPEEFNTMQTSLAAMKLDIQLAYQDAVDSSHYGRPTLVQTIPSDGPGRPRIWIDPEFLEWAHGQRPTSSLHRYLGVSRSTVRRALLEHGIAQPQSNPFSNPSGSDSEDSADAGTDDILEPDLPDPTAAEIEELAAPSQRTISFTGPLSDISDDDLDILLIRLRTHYRRAGLSMLNGMLRRLGHRVPVERVCQALFRIDPVRRIFERIHIRRRKYQVLGPNSLWHHDGQHGNLPE</sequence>
<dbReference type="AlphaFoldDB" id="A0A8H7CMW7"/>